<evidence type="ECO:0000313" key="2">
    <source>
        <dbReference type="Proteomes" id="UP000325576"/>
    </source>
</evidence>
<dbReference type="GO" id="GO:0016740">
    <property type="term" value="F:transferase activity"/>
    <property type="evidence" value="ECO:0007669"/>
    <property type="project" value="UniProtKB-KW"/>
</dbReference>
<dbReference type="Gene3D" id="3.20.170.20">
    <property type="entry name" value="Protein of unknown function DUF952"/>
    <property type="match status" value="1"/>
</dbReference>
<protein>
    <submittedName>
        <fullName evidence="1">Glutathione S-transferase</fullName>
    </submittedName>
</protein>
<dbReference type="Proteomes" id="UP000325576">
    <property type="component" value="Unassembled WGS sequence"/>
</dbReference>
<keyword evidence="1" id="KW-0808">Transferase</keyword>
<dbReference type="SUPFAM" id="SSF56399">
    <property type="entry name" value="ADP-ribosylation"/>
    <property type="match status" value="1"/>
</dbReference>
<gene>
    <name evidence="1" type="ORF">BS297_00120</name>
</gene>
<organism evidence="1 2">
    <name type="scientific">Rhodococcus erythropolis</name>
    <name type="common">Arthrobacter picolinophilus</name>
    <dbReference type="NCBI Taxonomy" id="1833"/>
    <lineage>
        <taxon>Bacteria</taxon>
        <taxon>Bacillati</taxon>
        <taxon>Actinomycetota</taxon>
        <taxon>Actinomycetes</taxon>
        <taxon>Mycobacteriales</taxon>
        <taxon>Nocardiaceae</taxon>
        <taxon>Rhodococcus</taxon>
        <taxon>Rhodococcus erythropolis group</taxon>
    </lineage>
</organism>
<accession>A0A0C3AAF2</accession>
<dbReference type="PANTHER" id="PTHR34129:SF1">
    <property type="entry name" value="DUF952 DOMAIN-CONTAINING PROTEIN"/>
    <property type="match status" value="1"/>
</dbReference>
<dbReference type="AlphaFoldDB" id="A0A0C3AAF2"/>
<reference evidence="1 2" key="1">
    <citation type="journal article" date="2017" name="Poromechanics V (2013)">
        <title>Genomic Characterization of the Arsenic-Tolerant Actinobacterium, &lt;i&gt;Rhodococcus erythropolis&lt;/i&gt; S43.</title>
        <authorList>
            <person name="Retamal-Morales G."/>
            <person name="Mehnert M."/>
            <person name="Schwabe R."/>
            <person name="Tischler D."/>
            <person name="Schloemann M."/>
            <person name="Levican G.J."/>
        </authorList>
    </citation>
    <scope>NUCLEOTIDE SEQUENCE [LARGE SCALE GENOMIC DNA]</scope>
    <source>
        <strain evidence="1 2">S43</strain>
    </source>
</reference>
<proteinExistence type="predicted"/>
<evidence type="ECO:0000313" key="1">
    <source>
        <dbReference type="EMBL" id="KAB2587438.1"/>
    </source>
</evidence>
<sequence>MNPGREPLVDESVELLHMCTREEWARAQQHGERIPDGFEAEGFVHMSTPAQVHLPANRIFAGREDIVLLAIDPALLGGQVKYEPGVPSDPESMRFPHLYAPIPVAAVTAVVEYIPDENGVFSPVR</sequence>
<dbReference type="InterPro" id="IPR009297">
    <property type="entry name" value="DUF952"/>
</dbReference>
<comment type="caution">
    <text evidence="1">The sequence shown here is derived from an EMBL/GenBank/DDBJ whole genome shotgun (WGS) entry which is preliminary data.</text>
</comment>
<dbReference type="PANTHER" id="PTHR34129">
    <property type="entry name" value="BLR1139 PROTEIN"/>
    <property type="match status" value="1"/>
</dbReference>
<name>A0A0C3AAF2_RHOER</name>
<dbReference type="EMBL" id="MRBO01000004">
    <property type="protein sequence ID" value="KAB2587438.1"/>
    <property type="molecule type" value="Genomic_DNA"/>
</dbReference>
<dbReference type="Pfam" id="PF06108">
    <property type="entry name" value="DUF952"/>
    <property type="match status" value="1"/>
</dbReference>